<feature type="region of interest" description="Disordered" evidence="1">
    <location>
        <begin position="290"/>
        <end position="368"/>
    </location>
</feature>
<protein>
    <recommendedName>
        <fullName evidence="2">HNH nuclease domain-containing protein</fullName>
    </recommendedName>
</protein>
<dbReference type="Pfam" id="PF13391">
    <property type="entry name" value="HNH_2"/>
    <property type="match status" value="1"/>
</dbReference>
<feature type="compositionally biased region" description="Basic and acidic residues" evidence="1">
    <location>
        <begin position="300"/>
        <end position="333"/>
    </location>
</feature>
<evidence type="ECO:0000259" key="2">
    <source>
        <dbReference type="Pfam" id="PF13391"/>
    </source>
</evidence>
<dbReference type="AlphaFoldDB" id="A0AAD7FLA3"/>
<proteinExistence type="predicted"/>
<feature type="region of interest" description="Disordered" evidence="1">
    <location>
        <begin position="1"/>
        <end position="38"/>
    </location>
</feature>
<dbReference type="Proteomes" id="UP001221757">
    <property type="component" value="Unassembled WGS sequence"/>
</dbReference>
<keyword evidence="4" id="KW-1185">Reference proteome</keyword>
<name>A0AAD7FLA3_MYCRO</name>
<feature type="domain" description="HNH nuclease" evidence="2">
    <location>
        <begin position="89"/>
        <end position="154"/>
    </location>
</feature>
<sequence length="415" mass="46470">MSNYQSLQTPSARSVFDNDEDNEDRQSLSSADVSADGVLEDATLEETPQAPARAANLLYATPQARSATSSIATRAKENLEKVSPRKRCCIVTNEEFPRAAIEAAHLLPRAADHELLTKLEYAFNLKYKQLHIDTTRNLAYLRADQHRSFDRRGFLLLPTREVLLRVHTFTLSAKEAAKTYKEVFNETEFEYRIVPLQLFEDGNTVFRKLSDVGPQYESIFPLPNAEILPTLKSHVNPFFVIANAGSKLAPSMVLVPEAIKKNHDIFNDLVLLRALWDAWSLSTPPAMWKGAKYIPRRGGGNKDDGEGNDGRGPSDGRPPERPSTRSSSSRHDGSPTPSQGSRGAGRTVRRTEACLPNLEPDDRSDGVDSDLLTEDAVRLVPYLDRRFFVRNWLDGKPVHSDEDQVQWVSPECIEI</sequence>
<comment type="caution">
    <text evidence="3">The sequence shown here is derived from an EMBL/GenBank/DDBJ whole genome shotgun (WGS) entry which is preliminary data.</text>
</comment>
<dbReference type="InterPro" id="IPR003615">
    <property type="entry name" value="HNH_nuc"/>
</dbReference>
<evidence type="ECO:0000313" key="4">
    <source>
        <dbReference type="Proteomes" id="UP001221757"/>
    </source>
</evidence>
<dbReference type="EMBL" id="JARKIE010000587">
    <property type="protein sequence ID" value="KAJ7626456.1"/>
    <property type="molecule type" value="Genomic_DNA"/>
</dbReference>
<reference evidence="3" key="1">
    <citation type="submission" date="2023-03" db="EMBL/GenBank/DDBJ databases">
        <title>Massive genome expansion in bonnet fungi (Mycena s.s.) driven by repeated elements and novel gene families across ecological guilds.</title>
        <authorList>
            <consortium name="Lawrence Berkeley National Laboratory"/>
            <person name="Harder C.B."/>
            <person name="Miyauchi S."/>
            <person name="Viragh M."/>
            <person name="Kuo A."/>
            <person name="Thoen E."/>
            <person name="Andreopoulos B."/>
            <person name="Lu D."/>
            <person name="Skrede I."/>
            <person name="Drula E."/>
            <person name="Henrissat B."/>
            <person name="Morin E."/>
            <person name="Kohler A."/>
            <person name="Barry K."/>
            <person name="LaButti K."/>
            <person name="Morin E."/>
            <person name="Salamov A."/>
            <person name="Lipzen A."/>
            <person name="Mereny Z."/>
            <person name="Hegedus B."/>
            <person name="Baldrian P."/>
            <person name="Stursova M."/>
            <person name="Weitz H."/>
            <person name="Taylor A."/>
            <person name="Grigoriev I.V."/>
            <person name="Nagy L.G."/>
            <person name="Martin F."/>
            <person name="Kauserud H."/>
        </authorList>
    </citation>
    <scope>NUCLEOTIDE SEQUENCE</scope>
    <source>
        <strain evidence="3">CBHHK067</strain>
    </source>
</reference>
<evidence type="ECO:0000256" key="1">
    <source>
        <dbReference type="SAM" id="MobiDB-lite"/>
    </source>
</evidence>
<organism evidence="3 4">
    <name type="scientific">Mycena rosella</name>
    <name type="common">Pink bonnet</name>
    <name type="synonym">Agaricus rosellus</name>
    <dbReference type="NCBI Taxonomy" id="1033263"/>
    <lineage>
        <taxon>Eukaryota</taxon>
        <taxon>Fungi</taxon>
        <taxon>Dikarya</taxon>
        <taxon>Basidiomycota</taxon>
        <taxon>Agaricomycotina</taxon>
        <taxon>Agaricomycetes</taxon>
        <taxon>Agaricomycetidae</taxon>
        <taxon>Agaricales</taxon>
        <taxon>Marasmiineae</taxon>
        <taxon>Mycenaceae</taxon>
        <taxon>Mycena</taxon>
    </lineage>
</organism>
<accession>A0AAD7FLA3</accession>
<evidence type="ECO:0000313" key="3">
    <source>
        <dbReference type="EMBL" id="KAJ7626456.1"/>
    </source>
</evidence>
<feature type="compositionally biased region" description="Polar residues" evidence="1">
    <location>
        <begin position="1"/>
        <end position="12"/>
    </location>
</feature>
<gene>
    <name evidence="3" type="ORF">B0H17DRAFT_563389</name>
</gene>